<evidence type="ECO:0000313" key="4">
    <source>
        <dbReference type="Proteomes" id="UP000446786"/>
    </source>
</evidence>
<dbReference type="EMBL" id="WTYE01000001">
    <property type="protein sequence ID" value="MXP32166.1"/>
    <property type="molecule type" value="Genomic_DNA"/>
</dbReference>
<dbReference type="RefSeq" id="WP_160779533.1">
    <property type="nucleotide sequence ID" value="NZ_BAAAZF010000001.1"/>
</dbReference>
<evidence type="ECO:0000256" key="2">
    <source>
        <dbReference type="SAM" id="SignalP"/>
    </source>
</evidence>
<keyword evidence="2" id="KW-0732">Signal</keyword>
<gene>
    <name evidence="3" type="ORF">GRI94_10070</name>
</gene>
<protein>
    <submittedName>
        <fullName evidence="3">Uncharacterized protein</fullName>
    </submittedName>
</protein>
<name>A0A845AUI3_9SPHN</name>
<evidence type="ECO:0000313" key="3">
    <source>
        <dbReference type="EMBL" id="MXP32166.1"/>
    </source>
</evidence>
<feature type="region of interest" description="Disordered" evidence="1">
    <location>
        <begin position="34"/>
        <end position="65"/>
    </location>
</feature>
<evidence type="ECO:0000256" key="1">
    <source>
        <dbReference type="SAM" id="MobiDB-lite"/>
    </source>
</evidence>
<comment type="caution">
    <text evidence="3">The sequence shown here is derived from an EMBL/GenBank/DDBJ whole genome shotgun (WGS) entry which is preliminary data.</text>
</comment>
<feature type="chain" id="PRO_5032766168" evidence="2">
    <location>
        <begin position="25"/>
        <end position="90"/>
    </location>
</feature>
<reference evidence="3 4" key="1">
    <citation type="submission" date="2019-12" db="EMBL/GenBank/DDBJ databases">
        <title>Genomic-based taxomic classification of the family Erythrobacteraceae.</title>
        <authorList>
            <person name="Xu L."/>
        </authorList>
    </citation>
    <scope>NUCLEOTIDE SEQUENCE [LARGE SCALE GENOMIC DNA]</scope>
    <source>
        <strain evidence="3 4">JCM 16677</strain>
    </source>
</reference>
<feature type="signal peptide" evidence="2">
    <location>
        <begin position="1"/>
        <end position="24"/>
    </location>
</feature>
<proteinExistence type="predicted"/>
<dbReference type="Proteomes" id="UP000446786">
    <property type="component" value="Unassembled WGS sequence"/>
</dbReference>
<keyword evidence="4" id="KW-1185">Reference proteome</keyword>
<dbReference type="OrthoDB" id="7510657at2"/>
<dbReference type="AlphaFoldDB" id="A0A845AUI3"/>
<accession>A0A845AUI3</accession>
<sequence>MRRQILTLLALLTGFAAMGVPASAAVGEMFGPQVQSGAEAKAEERREECRLRKERDRSPVKRESIKDCKPRKSVKLYLPTVMFGIDRAYE</sequence>
<organism evidence="3 4">
    <name type="scientific">Parerythrobacter jejuensis</name>
    <dbReference type="NCBI Taxonomy" id="795812"/>
    <lineage>
        <taxon>Bacteria</taxon>
        <taxon>Pseudomonadati</taxon>
        <taxon>Pseudomonadota</taxon>
        <taxon>Alphaproteobacteria</taxon>
        <taxon>Sphingomonadales</taxon>
        <taxon>Erythrobacteraceae</taxon>
        <taxon>Parerythrobacter</taxon>
    </lineage>
</organism>
<feature type="compositionally biased region" description="Basic and acidic residues" evidence="1">
    <location>
        <begin position="40"/>
        <end position="65"/>
    </location>
</feature>